<accession>A0ABN4MYT3</accession>
<dbReference type="EMBL" id="CP014945">
    <property type="protein sequence ID" value="AMT95858.1"/>
    <property type="molecule type" value="Genomic_DNA"/>
</dbReference>
<name>A0ABN4MYT3_9GAMM</name>
<evidence type="ECO:0000256" key="2">
    <source>
        <dbReference type="ARBA" id="ARBA00022448"/>
    </source>
</evidence>
<feature type="transmembrane region" description="Helical" evidence="9">
    <location>
        <begin position="54"/>
        <end position="73"/>
    </location>
</feature>
<dbReference type="InterPro" id="IPR007272">
    <property type="entry name" value="Sulf_transp_TsuA/YedE"/>
</dbReference>
<evidence type="ECO:0000256" key="3">
    <source>
        <dbReference type="ARBA" id="ARBA00022475"/>
    </source>
</evidence>
<evidence type="ECO:0000256" key="8">
    <source>
        <dbReference type="ARBA" id="ARBA00035655"/>
    </source>
</evidence>
<gene>
    <name evidence="10" type="ORF">A3K91_0222</name>
</gene>
<comment type="similarity">
    <text evidence="8">Belongs to the TsuA/YedE (TC 9.B.102) family.</text>
</comment>
<evidence type="ECO:0000256" key="9">
    <source>
        <dbReference type="SAM" id="Phobius"/>
    </source>
</evidence>
<feature type="transmembrane region" description="Helical" evidence="9">
    <location>
        <begin position="123"/>
        <end position="143"/>
    </location>
</feature>
<keyword evidence="4" id="KW-0997">Cell inner membrane</keyword>
<keyword evidence="2" id="KW-0813">Transport</keyword>
<evidence type="ECO:0000313" key="11">
    <source>
        <dbReference type="Proteomes" id="UP000076104"/>
    </source>
</evidence>
<reference evidence="10 11" key="1">
    <citation type="submission" date="2016-03" db="EMBL/GenBank/DDBJ databases">
        <title>Genome sequencing of Psychrobacter alimentarius PAMC 27889.</title>
        <authorList>
            <person name="Lee J."/>
            <person name="Kim O.-S."/>
        </authorList>
    </citation>
    <scope>NUCLEOTIDE SEQUENCE [LARGE SCALE GENOMIC DNA]</scope>
    <source>
        <strain evidence="10 11">PAMC 27889</strain>
    </source>
</reference>
<proteinExistence type="inferred from homology"/>
<sequence>MMNIQIDWQAFTPISLVGGLLLGVATVILLLGIGRIAGISGIFSSLLKPKRVEAWQVLFIVGLVVSPVLYGLVKPLPAIEMSTSLPLLIGAGLLVGFGTRLGSGCTSGHGICGNARLSPRSMVATVTFMLFGMVTVYIGRHFLGLI</sequence>
<keyword evidence="3" id="KW-1003">Cell membrane</keyword>
<evidence type="ECO:0000256" key="7">
    <source>
        <dbReference type="ARBA" id="ARBA00023136"/>
    </source>
</evidence>
<dbReference type="Proteomes" id="UP000076104">
    <property type="component" value="Chromosome"/>
</dbReference>
<keyword evidence="6 9" id="KW-1133">Transmembrane helix</keyword>
<feature type="transmembrane region" description="Helical" evidence="9">
    <location>
        <begin position="12"/>
        <end position="33"/>
    </location>
</feature>
<protein>
    <submittedName>
        <fullName evidence="10">Transmembrane protein</fullName>
    </submittedName>
</protein>
<organism evidence="10 11">
    <name type="scientific">Psychrobacter alimentarius</name>
    <dbReference type="NCBI Taxonomy" id="261164"/>
    <lineage>
        <taxon>Bacteria</taxon>
        <taxon>Pseudomonadati</taxon>
        <taxon>Pseudomonadota</taxon>
        <taxon>Gammaproteobacteria</taxon>
        <taxon>Moraxellales</taxon>
        <taxon>Moraxellaceae</taxon>
        <taxon>Psychrobacter</taxon>
    </lineage>
</organism>
<dbReference type="Pfam" id="PF04143">
    <property type="entry name" value="Sulf_transp"/>
    <property type="match status" value="1"/>
</dbReference>
<comment type="subcellular location">
    <subcellularLocation>
        <location evidence="1">Cell inner membrane</location>
        <topology evidence="1">Multi-pass membrane protein</topology>
    </subcellularLocation>
</comment>
<evidence type="ECO:0000256" key="5">
    <source>
        <dbReference type="ARBA" id="ARBA00022692"/>
    </source>
</evidence>
<evidence type="ECO:0000256" key="1">
    <source>
        <dbReference type="ARBA" id="ARBA00004429"/>
    </source>
</evidence>
<keyword evidence="5 9" id="KW-0812">Transmembrane</keyword>
<evidence type="ECO:0000256" key="4">
    <source>
        <dbReference type="ARBA" id="ARBA00022519"/>
    </source>
</evidence>
<keyword evidence="11" id="KW-1185">Reference proteome</keyword>
<dbReference type="PANTHER" id="PTHR30574:SF1">
    <property type="entry name" value="SULPHUR TRANSPORT DOMAIN-CONTAINING PROTEIN"/>
    <property type="match status" value="1"/>
</dbReference>
<evidence type="ECO:0000256" key="6">
    <source>
        <dbReference type="ARBA" id="ARBA00022989"/>
    </source>
</evidence>
<keyword evidence="7 9" id="KW-0472">Membrane</keyword>
<dbReference type="PANTHER" id="PTHR30574">
    <property type="entry name" value="INNER MEMBRANE PROTEIN YEDE"/>
    <property type="match status" value="1"/>
</dbReference>
<evidence type="ECO:0000313" key="10">
    <source>
        <dbReference type="EMBL" id="AMT95858.1"/>
    </source>
</evidence>
<feature type="transmembrane region" description="Helical" evidence="9">
    <location>
        <begin position="85"/>
        <end position="102"/>
    </location>
</feature>